<accession>A0A1F7XA40</accession>
<name>A0A1F7XA40_9BACT</name>
<proteinExistence type="predicted"/>
<evidence type="ECO:0000313" key="2">
    <source>
        <dbReference type="Proteomes" id="UP000177053"/>
    </source>
</evidence>
<sequence length="135" mass="15821">MHEKIAIREICQDWFEKILPTICDRETSQDATGWTKENPLWGHCAVVTLIAQDIWGGKLLRASLENIPGFQHFRSHYWNLLPTGIERDFTRSQFGDSYPLNLTGVERNREYVLSFPETAKRYELLQGRLKELLQK</sequence>
<dbReference type="AlphaFoldDB" id="A0A1F7XA40"/>
<dbReference type="Proteomes" id="UP000177053">
    <property type="component" value="Unassembled WGS sequence"/>
</dbReference>
<evidence type="ECO:0000313" key="1">
    <source>
        <dbReference type="EMBL" id="OGM11833.1"/>
    </source>
</evidence>
<reference evidence="1 2" key="1">
    <citation type="journal article" date="2016" name="Nat. Commun.">
        <title>Thousands of microbial genomes shed light on interconnected biogeochemical processes in an aquifer system.</title>
        <authorList>
            <person name="Anantharaman K."/>
            <person name="Brown C.T."/>
            <person name="Hug L.A."/>
            <person name="Sharon I."/>
            <person name="Castelle C.J."/>
            <person name="Probst A.J."/>
            <person name="Thomas B.C."/>
            <person name="Singh A."/>
            <person name="Wilkins M.J."/>
            <person name="Karaoz U."/>
            <person name="Brodie E.L."/>
            <person name="Williams K.H."/>
            <person name="Hubbard S.S."/>
            <person name="Banfield J.F."/>
        </authorList>
    </citation>
    <scope>NUCLEOTIDE SEQUENCE [LARGE SCALE GENOMIC DNA]</scope>
</reference>
<dbReference type="EMBL" id="MGFS01000009">
    <property type="protein sequence ID" value="OGM11833.1"/>
    <property type="molecule type" value="Genomic_DNA"/>
</dbReference>
<gene>
    <name evidence="1" type="ORF">A2Z22_00115</name>
</gene>
<comment type="caution">
    <text evidence="1">The sequence shown here is derived from an EMBL/GenBank/DDBJ whole genome shotgun (WGS) entry which is preliminary data.</text>
</comment>
<dbReference type="Pfam" id="PF24585">
    <property type="entry name" value="YunG"/>
    <property type="match status" value="1"/>
</dbReference>
<organism evidence="1 2">
    <name type="scientific">Candidatus Woesebacteria bacterium RBG_16_34_12</name>
    <dbReference type="NCBI Taxonomy" id="1802480"/>
    <lineage>
        <taxon>Bacteria</taxon>
        <taxon>Candidatus Woeseibacteriota</taxon>
    </lineage>
</organism>
<dbReference type="InterPro" id="IPR056238">
    <property type="entry name" value="YunG-like"/>
</dbReference>
<protein>
    <submittedName>
        <fullName evidence="1">Uncharacterized protein</fullName>
    </submittedName>
</protein>